<evidence type="ECO:0000313" key="2">
    <source>
        <dbReference type="Proteomes" id="UP001163321"/>
    </source>
</evidence>
<name>A0ACC0WVA9_9STRA</name>
<evidence type="ECO:0000313" key="1">
    <source>
        <dbReference type="EMBL" id="KAI9921798.1"/>
    </source>
</evidence>
<dbReference type="Proteomes" id="UP001163321">
    <property type="component" value="Chromosome 1"/>
</dbReference>
<gene>
    <name evidence="1" type="ORF">PsorP6_001417</name>
</gene>
<accession>A0ACC0WVA9</accession>
<proteinExistence type="predicted"/>
<comment type="caution">
    <text evidence="1">The sequence shown here is derived from an EMBL/GenBank/DDBJ whole genome shotgun (WGS) entry which is preliminary data.</text>
</comment>
<dbReference type="EMBL" id="CM047580">
    <property type="protein sequence ID" value="KAI9921798.1"/>
    <property type="molecule type" value="Genomic_DNA"/>
</dbReference>
<reference evidence="1 2" key="1">
    <citation type="journal article" date="2022" name="bioRxiv">
        <title>The genome of the oomycete Peronosclerospora sorghi, a cosmopolitan pathogen of maize and sorghum, is inflated with dispersed pseudogenes.</title>
        <authorList>
            <person name="Fletcher K."/>
            <person name="Martin F."/>
            <person name="Isakeit T."/>
            <person name="Cavanaugh K."/>
            <person name="Magill C."/>
            <person name="Michelmore R."/>
        </authorList>
    </citation>
    <scope>NUCLEOTIDE SEQUENCE [LARGE SCALE GENOMIC DNA]</scope>
    <source>
        <strain evidence="1">P6</strain>
    </source>
</reference>
<protein>
    <submittedName>
        <fullName evidence="1">Uncharacterized protein</fullName>
    </submittedName>
</protein>
<sequence length="162" mass="18286">MERFKAALRRYFASQDKEPVVLDHNVATQGTTHCHPQLVGVTKEKAKTAREVFEIKGAKYHVKFHDLHQEEDLEAPKDASTGLWQLLRDETNGLPFLYAEVPDGQGGSTQLLHHVEGKHYVQFGLHDAAYVLGFPRMSIKSKYDNHLEDKQRLGGTVDFSSG</sequence>
<keyword evidence="2" id="KW-1185">Reference proteome</keyword>
<organism evidence="1 2">
    <name type="scientific">Peronosclerospora sorghi</name>
    <dbReference type="NCBI Taxonomy" id="230839"/>
    <lineage>
        <taxon>Eukaryota</taxon>
        <taxon>Sar</taxon>
        <taxon>Stramenopiles</taxon>
        <taxon>Oomycota</taxon>
        <taxon>Peronosporomycetes</taxon>
        <taxon>Peronosporales</taxon>
        <taxon>Peronosporaceae</taxon>
        <taxon>Peronosclerospora</taxon>
    </lineage>
</organism>